<evidence type="ECO:0000256" key="1">
    <source>
        <dbReference type="SAM" id="MobiDB-lite"/>
    </source>
</evidence>
<feature type="domain" description="DUF397" evidence="2">
    <location>
        <begin position="9"/>
        <end position="63"/>
    </location>
</feature>
<keyword evidence="4" id="KW-1185">Reference proteome</keyword>
<feature type="region of interest" description="Disordered" evidence="1">
    <location>
        <begin position="1"/>
        <end position="21"/>
    </location>
</feature>
<dbReference type="InterPro" id="IPR007278">
    <property type="entry name" value="DUF397"/>
</dbReference>
<dbReference type="RefSeq" id="WP_344747333.1">
    <property type="nucleotide sequence ID" value="NZ_BAAAWW010000124.1"/>
</dbReference>
<comment type="caution">
    <text evidence="3">The sequence shown here is derived from an EMBL/GenBank/DDBJ whole genome shotgun (WGS) entry which is preliminary data.</text>
</comment>
<gene>
    <name evidence="3" type="ORF">ACFFRH_05295</name>
</gene>
<dbReference type="Proteomes" id="UP001589610">
    <property type="component" value="Unassembled WGS sequence"/>
</dbReference>
<evidence type="ECO:0000259" key="2">
    <source>
        <dbReference type="Pfam" id="PF04149"/>
    </source>
</evidence>
<evidence type="ECO:0000313" key="4">
    <source>
        <dbReference type="Proteomes" id="UP001589610"/>
    </source>
</evidence>
<dbReference type="Pfam" id="PF04149">
    <property type="entry name" value="DUF397"/>
    <property type="match status" value="1"/>
</dbReference>
<evidence type="ECO:0000313" key="3">
    <source>
        <dbReference type="EMBL" id="MFB9674895.1"/>
    </source>
</evidence>
<dbReference type="EMBL" id="JBHMBS010000002">
    <property type="protein sequence ID" value="MFB9674895.1"/>
    <property type="molecule type" value="Genomic_DNA"/>
</dbReference>
<accession>A0ABV5T916</accession>
<protein>
    <submittedName>
        <fullName evidence="3">DUF397 domain-containing protein</fullName>
    </submittedName>
</protein>
<name>A0ABV5T916_9ACTN</name>
<reference evidence="3 4" key="1">
    <citation type="submission" date="2024-09" db="EMBL/GenBank/DDBJ databases">
        <authorList>
            <person name="Sun Q."/>
            <person name="Mori K."/>
        </authorList>
    </citation>
    <scope>NUCLEOTIDE SEQUENCE [LARGE SCALE GENOMIC DNA]</scope>
    <source>
        <strain evidence="3 4">JCM 3028</strain>
    </source>
</reference>
<sequence>MPQHHLANATWRKSSRSQGTTDNCVEVAHNMPGIVAVRDSKDADGPALIFSPDGWRAFVGGVKGGGFDGLG</sequence>
<organism evidence="3 4">
    <name type="scientific">Streptosporangium vulgare</name>
    <dbReference type="NCBI Taxonomy" id="46190"/>
    <lineage>
        <taxon>Bacteria</taxon>
        <taxon>Bacillati</taxon>
        <taxon>Actinomycetota</taxon>
        <taxon>Actinomycetes</taxon>
        <taxon>Streptosporangiales</taxon>
        <taxon>Streptosporangiaceae</taxon>
        <taxon>Streptosporangium</taxon>
    </lineage>
</organism>
<proteinExistence type="predicted"/>